<evidence type="ECO:0000313" key="2">
    <source>
        <dbReference type="EMBL" id="OAB75886.1"/>
    </source>
</evidence>
<dbReference type="KEGG" id="pcx:LPB68_15435"/>
<dbReference type="EMBL" id="LSFN01000006">
    <property type="protein sequence ID" value="OAB75886.1"/>
    <property type="molecule type" value="Genomic_DNA"/>
</dbReference>
<dbReference type="InterPro" id="IPR050490">
    <property type="entry name" value="Bact_solute-bd_prot1"/>
</dbReference>
<dbReference type="PROSITE" id="PS51257">
    <property type="entry name" value="PROKAR_LIPOPROTEIN"/>
    <property type="match status" value="1"/>
</dbReference>
<dbReference type="Gene3D" id="3.40.190.10">
    <property type="entry name" value="Periplasmic binding protein-like II"/>
    <property type="match status" value="2"/>
</dbReference>
<evidence type="ECO:0000313" key="3">
    <source>
        <dbReference type="Proteomes" id="UP000077134"/>
    </source>
</evidence>
<keyword evidence="1" id="KW-0732">Signal</keyword>
<reference evidence="2 3" key="1">
    <citation type="submission" date="2016-02" db="EMBL/GenBank/DDBJ databases">
        <title>Paenibacillus sp. LPB0068, isolated from Crassostrea gigas.</title>
        <authorList>
            <person name="Shin S.-K."/>
            <person name="Yi H."/>
        </authorList>
    </citation>
    <scope>NUCLEOTIDE SEQUENCE [LARGE SCALE GENOMIC DNA]</scope>
    <source>
        <strain evidence="2 3">LPB0068</strain>
    </source>
</reference>
<dbReference type="Proteomes" id="UP000077134">
    <property type="component" value="Unassembled WGS sequence"/>
</dbReference>
<gene>
    <name evidence="2" type="ORF">PNBC_07585</name>
</gene>
<name>A0A167EUC3_9BACL</name>
<dbReference type="SUPFAM" id="SSF53850">
    <property type="entry name" value="Periplasmic binding protein-like II"/>
    <property type="match status" value="1"/>
</dbReference>
<keyword evidence="3" id="KW-1185">Reference proteome</keyword>
<feature type="signal peptide" evidence="1">
    <location>
        <begin position="1"/>
        <end position="22"/>
    </location>
</feature>
<organism evidence="2 3">
    <name type="scientific">Paenibacillus crassostreae</name>
    <dbReference type="NCBI Taxonomy" id="1763538"/>
    <lineage>
        <taxon>Bacteria</taxon>
        <taxon>Bacillati</taxon>
        <taxon>Bacillota</taxon>
        <taxon>Bacilli</taxon>
        <taxon>Bacillales</taxon>
        <taxon>Paenibacillaceae</taxon>
        <taxon>Paenibacillus</taxon>
    </lineage>
</organism>
<proteinExistence type="predicted"/>
<dbReference type="PANTHER" id="PTHR43649">
    <property type="entry name" value="ARABINOSE-BINDING PROTEIN-RELATED"/>
    <property type="match status" value="1"/>
</dbReference>
<dbReference type="STRING" id="1763538.LPB68_15435"/>
<dbReference type="AlphaFoldDB" id="A0A167EUC3"/>
<accession>A0A167EUC3</accession>
<dbReference type="Pfam" id="PF13416">
    <property type="entry name" value="SBP_bac_8"/>
    <property type="match status" value="1"/>
</dbReference>
<dbReference type="InterPro" id="IPR006059">
    <property type="entry name" value="SBP"/>
</dbReference>
<dbReference type="PANTHER" id="PTHR43649:SF12">
    <property type="entry name" value="DIACETYLCHITOBIOSE BINDING PROTEIN DASA"/>
    <property type="match status" value="1"/>
</dbReference>
<evidence type="ECO:0000256" key="1">
    <source>
        <dbReference type="SAM" id="SignalP"/>
    </source>
</evidence>
<dbReference type="OrthoDB" id="54751at2"/>
<feature type="chain" id="PRO_5038916581" evidence="1">
    <location>
        <begin position="23"/>
        <end position="575"/>
    </location>
</feature>
<comment type="caution">
    <text evidence="2">The sequence shown here is derived from an EMBL/GenBank/DDBJ whole genome shotgun (WGS) entry which is preliminary data.</text>
</comment>
<dbReference type="CDD" id="cd13582">
    <property type="entry name" value="PBP2_AlgQ_like_3"/>
    <property type="match status" value="1"/>
</dbReference>
<protein>
    <submittedName>
        <fullName evidence="2">ABC transporter substrate-binding protein</fullName>
    </submittedName>
</protein>
<sequence>MKRKTPKTFAMLLIASALLISACGNNNSNNSSNTAEPVGNSTTTNAVKEEAEDISPITFTFFGADSSPNWVNMEDDIGQEIIKQTGVTLNAEYDMTGNGGEDKVALMAASGDYPDIIFPKGNVTKLVEAGALIDMTDLIEEHAPNLKKLYSQNLNRLKYSTSDPAVYTIPTNGAVDQTSFDATGGFEIQHRVLKELGYPEVRTLQDFENVLKEYVALHPETDGVPTIPLLLNADDWKIMITVTNPAFLATGLADDGEFYINPETYEAQLHYKRPEEKEYFRWLNHMYNEGLLDKDTFVQKDDQYQAKIASGRALGLISQEWEYQNAENALKAAGKHEYTYAHFPVTISEDVLDHSFQATGFDGYGLGITTSCKDPVRAIKFLDWMASEEGQVLRNWGLEGKHYTIEDGIRVIPAEIQDRKMNDNIPFTKESGIGLYGIISGKYGDGVKDSTDNYYTTNFPEQIVAGYSDAEKESLAAYNATTWKDLFPGEDEFPVKVWGAAYNMPAPSDPEYTVAYQKTQDIIRKRIPEAILAKPEKFDEIFDGMLAELDKVGAVQMEQKYTEYVQDRVKLWTGQ</sequence>
<dbReference type="RefSeq" id="WP_068656828.1">
    <property type="nucleotide sequence ID" value="NZ_CP017770.1"/>
</dbReference>